<keyword evidence="2" id="KW-1185">Reference proteome</keyword>
<reference evidence="2" key="1">
    <citation type="journal article" date="2022" name="Mol. Ecol. Resour.">
        <title>The genomes of chicory, endive, great burdock and yacon provide insights into Asteraceae palaeo-polyploidization history and plant inulin production.</title>
        <authorList>
            <person name="Fan W."/>
            <person name="Wang S."/>
            <person name="Wang H."/>
            <person name="Wang A."/>
            <person name="Jiang F."/>
            <person name="Liu H."/>
            <person name="Zhao H."/>
            <person name="Xu D."/>
            <person name="Zhang Y."/>
        </authorList>
    </citation>
    <scope>NUCLEOTIDE SEQUENCE [LARGE SCALE GENOMIC DNA]</scope>
    <source>
        <strain evidence="2">cv. Niubang</strain>
    </source>
</reference>
<proteinExistence type="predicted"/>
<accession>A0ACB8XDS2</accession>
<sequence>MEGRGWDNQMERATFLLTRDLWISQVDYERESHRQSPPRATTDITTTADEYEMEDVDDNMDDEFHVRDIGSDSNVDEYDYMSGEGSEKACKITNKTSLYYDFRRNSRSVKSTILHFQVKLVVFGAVLSGFQCTNKFYLIGWRDEGTSSERKIG</sequence>
<dbReference type="EMBL" id="CM042064">
    <property type="protein sequence ID" value="KAI3664883.1"/>
    <property type="molecule type" value="Genomic_DNA"/>
</dbReference>
<reference evidence="1 2" key="2">
    <citation type="journal article" date="2022" name="Mol. Ecol. Resour.">
        <title>The genomes of chicory, endive, great burdock and yacon provide insights into Asteraceae paleo-polyploidization history and plant inulin production.</title>
        <authorList>
            <person name="Fan W."/>
            <person name="Wang S."/>
            <person name="Wang H."/>
            <person name="Wang A."/>
            <person name="Jiang F."/>
            <person name="Liu H."/>
            <person name="Zhao H."/>
            <person name="Xu D."/>
            <person name="Zhang Y."/>
        </authorList>
    </citation>
    <scope>NUCLEOTIDE SEQUENCE [LARGE SCALE GENOMIC DNA]</scope>
    <source>
        <strain evidence="2">cv. Niubang</strain>
    </source>
</reference>
<evidence type="ECO:0000313" key="2">
    <source>
        <dbReference type="Proteomes" id="UP001055879"/>
    </source>
</evidence>
<protein>
    <submittedName>
        <fullName evidence="1">Uncharacterized protein</fullName>
    </submittedName>
</protein>
<evidence type="ECO:0000313" key="1">
    <source>
        <dbReference type="EMBL" id="KAI3664883.1"/>
    </source>
</evidence>
<comment type="caution">
    <text evidence="1">The sequence shown here is derived from an EMBL/GenBank/DDBJ whole genome shotgun (WGS) entry which is preliminary data.</text>
</comment>
<dbReference type="Proteomes" id="UP001055879">
    <property type="component" value="Linkage Group LG18"/>
</dbReference>
<organism evidence="1 2">
    <name type="scientific">Arctium lappa</name>
    <name type="common">Greater burdock</name>
    <name type="synonym">Lappa major</name>
    <dbReference type="NCBI Taxonomy" id="4217"/>
    <lineage>
        <taxon>Eukaryota</taxon>
        <taxon>Viridiplantae</taxon>
        <taxon>Streptophyta</taxon>
        <taxon>Embryophyta</taxon>
        <taxon>Tracheophyta</taxon>
        <taxon>Spermatophyta</taxon>
        <taxon>Magnoliopsida</taxon>
        <taxon>eudicotyledons</taxon>
        <taxon>Gunneridae</taxon>
        <taxon>Pentapetalae</taxon>
        <taxon>asterids</taxon>
        <taxon>campanulids</taxon>
        <taxon>Asterales</taxon>
        <taxon>Asteraceae</taxon>
        <taxon>Carduoideae</taxon>
        <taxon>Cardueae</taxon>
        <taxon>Arctiinae</taxon>
        <taxon>Arctium</taxon>
    </lineage>
</organism>
<gene>
    <name evidence="1" type="ORF">L6452_43494</name>
</gene>
<name>A0ACB8XDS2_ARCLA</name>